<name>A0A238F9M8_9BASI</name>
<sequence length="96" mass="10181">MAVQHDLPVELIDYILESETPTVAWTVGDSGTDAGAPSARSQIPTPHLENGALQAYFGSSTPHSSFLDAIEDASPLQALLEACRASAQRRDRSESG</sequence>
<dbReference type="EMBL" id="FMSP01000006">
    <property type="protein sequence ID" value="SCV70572.1"/>
    <property type="molecule type" value="Genomic_DNA"/>
</dbReference>
<proteinExistence type="predicted"/>
<evidence type="ECO:0000313" key="2">
    <source>
        <dbReference type="Proteomes" id="UP000198372"/>
    </source>
</evidence>
<dbReference type="Proteomes" id="UP000198372">
    <property type="component" value="Unassembled WGS sequence"/>
</dbReference>
<gene>
    <name evidence="1" type="ORF">BQ2448_3334</name>
</gene>
<dbReference type="AlphaFoldDB" id="A0A238F9M8"/>
<evidence type="ECO:0000313" key="1">
    <source>
        <dbReference type="EMBL" id="SCV70572.1"/>
    </source>
</evidence>
<keyword evidence="2" id="KW-1185">Reference proteome</keyword>
<reference evidence="2" key="1">
    <citation type="submission" date="2016-09" db="EMBL/GenBank/DDBJ databases">
        <authorList>
            <person name="Jeantristanb JTB J.-T."/>
            <person name="Ricardo R."/>
        </authorList>
    </citation>
    <scope>NUCLEOTIDE SEQUENCE [LARGE SCALE GENOMIC DNA]</scope>
</reference>
<accession>A0A238F9M8</accession>
<protein>
    <submittedName>
        <fullName evidence="1">BQ2448_3334 protein</fullName>
    </submittedName>
</protein>
<organism evidence="1 2">
    <name type="scientific">Microbotryum intermedium</name>
    <dbReference type="NCBI Taxonomy" id="269621"/>
    <lineage>
        <taxon>Eukaryota</taxon>
        <taxon>Fungi</taxon>
        <taxon>Dikarya</taxon>
        <taxon>Basidiomycota</taxon>
        <taxon>Pucciniomycotina</taxon>
        <taxon>Microbotryomycetes</taxon>
        <taxon>Microbotryales</taxon>
        <taxon>Microbotryaceae</taxon>
        <taxon>Microbotryum</taxon>
    </lineage>
</organism>
<dbReference type="STRING" id="269621.A0A238F9M8"/>